<dbReference type="Proteomes" id="UP000823632">
    <property type="component" value="Unassembled WGS sequence"/>
</dbReference>
<organism evidence="1 2">
    <name type="scientific">Candidatus Scatousia excrementipullorum</name>
    <dbReference type="NCBI Taxonomy" id="2840936"/>
    <lineage>
        <taxon>Bacteria</taxon>
        <taxon>Candidatus Scatousia</taxon>
    </lineage>
</organism>
<reference evidence="1" key="1">
    <citation type="submission" date="2020-10" db="EMBL/GenBank/DDBJ databases">
        <authorList>
            <person name="Gilroy R."/>
        </authorList>
    </citation>
    <scope>NUCLEOTIDE SEQUENCE</scope>
    <source>
        <strain evidence="1">10192</strain>
    </source>
</reference>
<dbReference type="AlphaFoldDB" id="A0A9D9DM67"/>
<accession>A0A9D9DM67</accession>
<evidence type="ECO:0000313" key="2">
    <source>
        <dbReference type="Proteomes" id="UP000823632"/>
    </source>
</evidence>
<proteinExistence type="predicted"/>
<protein>
    <submittedName>
        <fullName evidence="1">Uncharacterized protein</fullName>
    </submittedName>
</protein>
<evidence type="ECO:0000313" key="1">
    <source>
        <dbReference type="EMBL" id="MBO8430284.1"/>
    </source>
</evidence>
<sequence>MTPDNNAALAANFTSFFLPNNDCIKTNSVLLPEIKEKAFYRNIFGNDKENILY</sequence>
<reference evidence="1" key="2">
    <citation type="journal article" date="2021" name="PeerJ">
        <title>Extensive microbial diversity within the chicken gut microbiome revealed by metagenomics and culture.</title>
        <authorList>
            <person name="Gilroy R."/>
            <person name="Ravi A."/>
            <person name="Getino M."/>
            <person name="Pursley I."/>
            <person name="Horton D.L."/>
            <person name="Alikhan N.F."/>
            <person name="Baker D."/>
            <person name="Gharbi K."/>
            <person name="Hall N."/>
            <person name="Watson M."/>
            <person name="Adriaenssens E.M."/>
            <person name="Foster-Nyarko E."/>
            <person name="Jarju S."/>
            <person name="Secka A."/>
            <person name="Antonio M."/>
            <person name="Oren A."/>
            <person name="Chaudhuri R.R."/>
            <person name="La Ragione R."/>
            <person name="Hildebrand F."/>
            <person name="Pallen M.J."/>
        </authorList>
    </citation>
    <scope>NUCLEOTIDE SEQUENCE</scope>
    <source>
        <strain evidence="1">10192</strain>
    </source>
</reference>
<dbReference type="EMBL" id="JADIND010000060">
    <property type="protein sequence ID" value="MBO8430284.1"/>
    <property type="molecule type" value="Genomic_DNA"/>
</dbReference>
<name>A0A9D9DM67_9BACT</name>
<gene>
    <name evidence="1" type="ORF">IAC76_02745</name>
</gene>
<comment type="caution">
    <text evidence="1">The sequence shown here is derived from an EMBL/GenBank/DDBJ whole genome shotgun (WGS) entry which is preliminary data.</text>
</comment>